<dbReference type="EMBL" id="LLXX01000162">
    <property type="protein sequence ID" value="KRR00907.1"/>
    <property type="molecule type" value="Genomic_DNA"/>
</dbReference>
<dbReference type="GO" id="GO:0007165">
    <property type="term" value="P:signal transduction"/>
    <property type="evidence" value="ECO:0007669"/>
    <property type="project" value="UniProtKB-KW"/>
</dbReference>
<dbReference type="InterPro" id="IPR033480">
    <property type="entry name" value="sCache_2"/>
</dbReference>
<dbReference type="InterPro" id="IPR000727">
    <property type="entry name" value="T_SNARE_dom"/>
</dbReference>
<reference evidence="14 15" key="1">
    <citation type="submission" date="2014-03" db="EMBL/GenBank/DDBJ databases">
        <title>Bradyrhizobium valentinum sp. nov., isolated from effective nodules of Lupinus mariae-josephae, a lupine endemic of basic-lime soils in Eastern Spain.</title>
        <authorList>
            <person name="Duran D."/>
            <person name="Rey L."/>
            <person name="Navarro A."/>
            <person name="Busquets A."/>
            <person name="Imperial J."/>
            <person name="Ruiz-Argueso T."/>
        </authorList>
    </citation>
    <scope>NUCLEOTIDE SEQUENCE [LARGE SCALE GENOMIC DNA]</scope>
    <source>
        <strain evidence="14 15">LmjM3</strain>
    </source>
</reference>
<name>A0A0R3L0B4_9BRAD</name>
<evidence type="ECO:0000256" key="2">
    <source>
        <dbReference type="ARBA" id="ARBA00022475"/>
    </source>
</evidence>
<gene>
    <name evidence="14" type="ORF">CP49_31155</name>
</gene>
<evidence type="ECO:0000256" key="5">
    <source>
        <dbReference type="ARBA" id="ARBA00022989"/>
    </source>
</evidence>
<dbReference type="SMART" id="SM01049">
    <property type="entry name" value="Cache_2"/>
    <property type="match status" value="1"/>
</dbReference>
<dbReference type="InterPro" id="IPR004089">
    <property type="entry name" value="MCPsignal_dom"/>
</dbReference>
<keyword evidence="2" id="KW-1003">Cell membrane</keyword>
<dbReference type="GO" id="GO:0005886">
    <property type="term" value="C:plasma membrane"/>
    <property type="evidence" value="ECO:0007669"/>
    <property type="project" value="UniProtKB-SubCell"/>
</dbReference>
<dbReference type="PANTHER" id="PTHR32089:SF112">
    <property type="entry name" value="LYSOZYME-LIKE PROTEIN-RELATED"/>
    <property type="match status" value="1"/>
</dbReference>
<feature type="transmembrane region" description="Helical" evidence="10">
    <location>
        <begin position="6"/>
        <end position="32"/>
    </location>
</feature>
<dbReference type="Gene3D" id="1.10.287.950">
    <property type="entry name" value="Methyl-accepting chemotaxis protein"/>
    <property type="match status" value="1"/>
</dbReference>
<dbReference type="STRING" id="1518501.CQ10_03115"/>
<dbReference type="PROSITE" id="PS50111">
    <property type="entry name" value="CHEMOTAXIS_TRANSDUC_2"/>
    <property type="match status" value="1"/>
</dbReference>
<evidence type="ECO:0000313" key="15">
    <source>
        <dbReference type="Proteomes" id="UP000051913"/>
    </source>
</evidence>
<evidence type="ECO:0000256" key="8">
    <source>
        <dbReference type="ARBA" id="ARBA00029447"/>
    </source>
</evidence>
<keyword evidence="7 9" id="KW-0807">Transducer</keyword>
<keyword evidence="3" id="KW-0997">Cell inner membrane</keyword>
<dbReference type="SUPFAM" id="SSF58104">
    <property type="entry name" value="Methyl-accepting chemotaxis protein (MCP) signaling domain"/>
    <property type="match status" value="1"/>
</dbReference>
<dbReference type="PROSITE" id="PS50885">
    <property type="entry name" value="HAMP"/>
    <property type="match status" value="1"/>
</dbReference>
<evidence type="ECO:0000256" key="3">
    <source>
        <dbReference type="ARBA" id="ARBA00022519"/>
    </source>
</evidence>
<evidence type="ECO:0000256" key="4">
    <source>
        <dbReference type="ARBA" id="ARBA00022692"/>
    </source>
</evidence>
<sequence length="565" mass="59915">MRNLSVYQRFAMIIAALTIVVFAVSALQILVLRDAVLDERRTTVRNLVEAATKMLAHYDGEAKAGRISPDQARQMAFASISAMRWGEYSDYIGVYGTGSADAGVTYVHANPKYINVNRWEFKDKSGKLLIQDIVRTARAGGGFVEYLSPRSAGGAELRKVSYVGAFGAGDKLLALQAGAYVDDIDAVVFRRMIWAGIAGLAGLAIAAFAAFWLGRGLVGPLNRTCEAMDELVKGNLAAEIPFIDRTNEIGRIARSLQVFRDHLVESTRLRTEQEAMKTRSADERRTDLSRIADEFERSIGGVIRGTATAADELQNSASSMSTIAVGTTDQSAKVAAAAEQTASNVQTVAASAEELSSSIQEIARQVTQSSSIAQNAVGQANRTEAMVGRLVEASQKIGEVMALIQTIAGQTNLLALNATIEAARAGEAGRGFAVVANEVKALSSQTAKATDEITSQIQEIRDATGSTVNAIREIGTTIGQMNEITGSIAAAVEEQGAATNEIARSVQQAAQGAQEVMQNITGVREASSKVDAAATLVLNAAAQLTSQSEQLETETGKFLGNIRAA</sequence>
<keyword evidence="15" id="KW-1185">Reference proteome</keyword>
<protein>
    <submittedName>
        <fullName evidence="14">Chemotaxis protein</fullName>
    </submittedName>
</protein>
<feature type="domain" description="HAMP" evidence="13">
    <location>
        <begin position="215"/>
        <end position="268"/>
    </location>
</feature>
<proteinExistence type="inferred from homology"/>
<dbReference type="GO" id="GO:0004888">
    <property type="term" value="F:transmembrane signaling receptor activity"/>
    <property type="evidence" value="ECO:0007669"/>
    <property type="project" value="InterPro"/>
</dbReference>
<evidence type="ECO:0000259" key="13">
    <source>
        <dbReference type="PROSITE" id="PS50885"/>
    </source>
</evidence>
<keyword evidence="4 10" id="KW-0812">Transmembrane</keyword>
<dbReference type="InterPro" id="IPR004090">
    <property type="entry name" value="Chemotax_Me-accpt_rcpt"/>
</dbReference>
<dbReference type="Pfam" id="PF17200">
    <property type="entry name" value="sCache_2"/>
    <property type="match status" value="1"/>
</dbReference>
<dbReference type="SMART" id="SM00304">
    <property type="entry name" value="HAMP"/>
    <property type="match status" value="1"/>
</dbReference>
<comment type="similarity">
    <text evidence="8">Belongs to the methyl-accepting chemotaxis (MCP) protein family.</text>
</comment>
<evidence type="ECO:0000259" key="11">
    <source>
        <dbReference type="PROSITE" id="PS50111"/>
    </source>
</evidence>
<evidence type="ECO:0000256" key="6">
    <source>
        <dbReference type="ARBA" id="ARBA00023136"/>
    </source>
</evidence>
<evidence type="ECO:0000259" key="12">
    <source>
        <dbReference type="PROSITE" id="PS50192"/>
    </source>
</evidence>
<evidence type="ECO:0000256" key="10">
    <source>
        <dbReference type="SAM" id="Phobius"/>
    </source>
</evidence>
<keyword evidence="5 10" id="KW-1133">Transmembrane helix</keyword>
<comment type="caution">
    <text evidence="14">The sequence shown here is derived from an EMBL/GenBank/DDBJ whole genome shotgun (WGS) entry which is preliminary data.</text>
</comment>
<feature type="domain" description="Methyl-accepting transducer" evidence="11">
    <location>
        <begin position="309"/>
        <end position="534"/>
    </location>
</feature>
<comment type="subcellular location">
    <subcellularLocation>
        <location evidence="1">Cell inner membrane</location>
        <topology evidence="1">Multi-pass membrane protein</topology>
    </subcellularLocation>
</comment>
<dbReference type="RefSeq" id="WP_057853594.1">
    <property type="nucleotide sequence ID" value="NZ_LLXX01000162.1"/>
</dbReference>
<dbReference type="InterPro" id="IPR003660">
    <property type="entry name" value="HAMP_dom"/>
</dbReference>
<dbReference type="PRINTS" id="PR00260">
    <property type="entry name" value="CHEMTRNSDUCR"/>
</dbReference>
<evidence type="ECO:0000256" key="1">
    <source>
        <dbReference type="ARBA" id="ARBA00004429"/>
    </source>
</evidence>
<dbReference type="GO" id="GO:0006935">
    <property type="term" value="P:chemotaxis"/>
    <property type="evidence" value="ECO:0007669"/>
    <property type="project" value="InterPro"/>
</dbReference>
<dbReference type="PANTHER" id="PTHR32089">
    <property type="entry name" value="METHYL-ACCEPTING CHEMOTAXIS PROTEIN MCPB"/>
    <property type="match status" value="1"/>
</dbReference>
<evidence type="ECO:0000256" key="9">
    <source>
        <dbReference type="PROSITE-ProRule" id="PRU00284"/>
    </source>
</evidence>
<feature type="domain" description="T-SNARE coiled-coil homology" evidence="12">
    <location>
        <begin position="461"/>
        <end position="523"/>
    </location>
</feature>
<evidence type="ECO:0000313" key="14">
    <source>
        <dbReference type="EMBL" id="KRR00907.1"/>
    </source>
</evidence>
<dbReference type="Pfam" id="PF00672">
    <property type="entry name" value="HAMP"/>
    <property type="match status" value="1"/>
</dbReference>
<accession>A0A0R3L0B4</accession>
<dbReference type="CDD" id="cd06225">
    <property type="entry name" value="HAMP"/>
    <property type="match status" value="1"/>
</dbReference>
<dbReference type="Proteomes" id="UP000051913">
    <property type="component" value="Unassembled WGS sequence"/>
</dbReference>
<dbReference type="Gene3D" id="3.30.450.20">
    <property type="entry name" value="PAS domain"/>
    <property type="match status" value="1"/>
</dbReference>
<dbReference type="Gene3D" id="6.10.340.10">
    <property type="match status" value="1"/>
</dbReference>
<keyword evidence="6 10" id="KW-0472">Membrane</keyword>
<organism evidence="14 15">
    <name type="scientific">Bradyrhizobium valentinum</name>
    <dbReference type="NCBI Taxonomy" id="1518501"/>
    <lineage>
        <taxon>Bacteria</taxon>
        <taxon>Pseudomonadati</taxon>
        <taxon>Pseudomonadota</taxon>
        <taxon>Alphaproteobacteria</taxon>
        <taxon>Hyphomicrobiales</taxon>
        <taxon>Nitrobacteraceae</taxon>
        <taxon>Bradyrhizobium</taxon>
    </lineage>
</organism>
<dbReference type="SMART" id="SM00283">
    <property type="entry name" value="MA"/>
    <property type="match status" value="1"/>
</dbReference>
<evidence type="ECO:0000256" key="7">
    <source>
        <dbReference type="ARBA" id="ARBA00023224"/>
    </source>
</evidence>
<dbReference type="Pfam" id="PF00015">
    <property type="entry name" value="MCPsignal"/>
    <property type="match status" value="1"/>
</dbReference>
<dbReference type="PROSITE" id="PS50192">
    <property type="entry name" value="T_SNARE"/>
    <property type="match status" value="1"/>
</dbReference>
<dbReference type="OrthoDB" id="8482111at2"/>
<feature type="transmembrane region" description="Helical" evidence="10">
    <location>
        <begin position="193"/>
        <end position="213"/>
    </location>
</feature>
<dbReference type="AlphaFoldDB" id="A0A0R3L0B4"/>